<comment type="caution">
    <text evidence="8">The sequence shown here is derived from an EMBL/GenBank/DDBJ whole genome shotgun (WGS) entry which is preliminary data.</text>
</comment>
<protein>
    <recommendedName>
        <fullName evidence="5">Ribonuclease</fullName>
        <ecNumber evidence="5">3.1.26.4</ecNumber>
    </recommendedName>
</protein>
<dbReference type="GO" id="GO:0005737">
    <property type="term" value="C:cytoplasm"/>
    <property type="evidence" value="ECO:0007669"/>
    <property type="project" value="UniProtKB-SubCell"/>
</dbReference>
<keyword evidence="4" id="KW-0479">Metal-binding</keyword>
<feature type="compositionally biased region" description="Polar residues" evidence="6">
    <location>
        <begin position="286"/>
        <end position="298"/>
    </location>
</feature>
<feature type="binding site" evidence="4">
    <location>
        <position position="317"/>
    </location>
    <ligand>
        <name>a divalent metal cation</name>
        <dbReference type="ChEBI" id="CHEBI:60240"/>
    </ligand>
</feature>
<organism evidence="8 9">
    <name type="scientific">Nitzschia inconspicua</name>
    <dbReference type="NCBI Taxonomy" id="303405"/>
    <lineage>
        <taxon>Eukaryota</taxon>
        <taxon>Sar</taxon>
        <taxon>Stramenopiles</taxon>
        <taxon>Ochrophyta</taxon>
        <taxon>Bacillariophyta</taxon>
        <taxon>Bacillariophyceae</taxon>
        <taxon>Bacillariophycidae</taxon>
        <taxon>Bacillariales</taxon>
        <taxon>Bacillariaceae</taxon>
        <taxon>Nitzschia</taxon>
    </lineage>
</organism>
<comment type="cofactor">
    <cofactor evidence="4">
        <name>Mn(2+)</name>
        <dbReference type="ChEBI" id="CHEBI:29035"/>
    </cofactor>
    <cofactor evidence="4">
        <name>Mg(2+)</name>
        <dbReference type="ChEBI" id="CHEBI:18420"/>
    </cofactor>
    <text evidence="4">Manganese or magnesium. Binds 1 divalent metal ion per monomer in the absence of substrate. May bind a second metal ion after substrate binding.</text>
</comment>
<comment type="catalytic activity">
    <reaction evidence="4 5">
        <text>Endonucleolytic cleavage to 5'-phosphomonoester.</text>
        <dbReference type="EC" id="3.1.26.4"/>
    </reaction>
</comment>
<evidence type="ECO:0000313" key="9">
    <source>
        <dbReference type="Proteomes" id="UP000693970"/>
    </source>
</evidence>
<evidence type="ECO:0000256" key="2">
    <source>
        <dbReference type="ARBA" id="ARBA00004496"/>
    </source>
</evidence>
<evidence type="ECO:0000256" key="4">
    <source>
        <dbReference type="PROSITE-ProRule" id="PRU01319"/>
    </source>
</evidence>
<name>A0A9K3KGV4_9STRA</name>
<feature type="region of interest" description="Disordered" evidence="6">
    <location>
        <begin position="1"/>
        <end position="105"/>
    </location>
</feature>
<reference evidence="8" key="2">
    <citation type="submission" date="2021-04" db="EMBL/GenBank/DDBJ databases">
        <authorList>
            <person name="Podell S."/>
        </authorList>
    </citation>
    <scope>NUCLEOTIDE SEQUENCE</scope>
    <source>
        <strain evidence="8">Hildebrandi</strain>
    </source>
</reference>
<feature type="binding site" evidence="4">
    <location>
        <position position="150"/>
    </location>
    <ligand>
        <name>a divalent metal cation</name>
        <dbReference type="ChEBI" id="CHEBI:60240"/>
    </ligand>
</feature>
<dbReference type="PANTHER" id="PTHR10954:SF23">
    <property type="entry name" value="RIBONUCLEASE"/>
    <property type="match status" value="1"/>
</dbReference>
<evidence type="ECO:0000256" key="3">
    <source>
        <dbReference type="ARBA" id="ARBA00022490"/>
    </source>
</evidence>
<evidence type="ECO:0000259" key="7">
    <source>
        <dbReference type="PROSITE" id="PS51975"/>
    </source>
</evidence>
<feature type="domain" description="RNase H type-2" evidence="7">
    <location>
        <begin position="143"/>
        <end position="409"/>
    </location>
</feature>
<proteinExistence type="inferred from homology"/>
<feature type="region of interest" description="Disordered" evidence="6">
    <location>
        <begin position="281"/>
        <end position="310"/>
    </location>
</feature>
<dbReference type="InterPro" id="IPR001352">
    <property type="entry name" value="RNase_HII/HIII"/>
</dbReference>
<dbReference type="OrthoDB" id="7462577at2759"/>
<gene>
    <name evidence="8" type="ORF">IV203_021434</name>
</gene>
<keyword evidence="4 5" id="KW-0255">Endonuclease</keyword>
<dbReference type="EC" id="3.1.26.4" evidence="5"/>
<dbReference type="GO" id="GO:0004523">
    <property type="term" value="F:RNA-DNA hybrid ribonuclease activity"/>
    <property type="evidence" value="ECO:0007669"/>
    <property type="project" value="UniProtKB-UniRule"/>
</dbReference>
<evidence type="ECO:0000256" key="6">
    <source>
        <dbReference type="SAM" id="MobiDB-lite"/>
    </source>
</evidence>
<dbReference type="PANTHER" id="PTHR10954">
    <property type="entry name" value="RIBONUCLEASE H2 SUBUNIT A"/>
    <property type="match status" value="1"/>
</dbReference>
<dbReference type="PROSITE" id="PS51975">
    <property type="entry name" value="RNASE_H_2"/>
    <property type="match status" value="1"/>
</dbReference>
<feature type="compositionally biased region" description="Low complexity" evidence="6">
    <location>
        <begin position="26"/>
        <end position="42"/>
    </location>
</feature>
<keyword evidence="3" id="KW-0963">Cytoplasm</keyword>
<dbReference type="GO" id="GO:0046872">
    <property type="term" value="F:metal ion binding"/>
    <property type="evidence" value="ECO:0007669"/>
    <property type="project" value="UniProtKB-KW"/>
</dbReference>
<sequence>MAPRLASLQQQQQQQQQPSLRRRSTRLLALQSRTNSSSSTSQETDDTNNRAPKKKKAVKDDPVQEEEPPEKRRRRRGRPRKSDDDDVPQSDSLRNTESTTQDTNNIATTISDATITPVNCLPRYYEKYAIQQMHEAHGPERPCFVMGIDEAGRGPLAGPVVIAGVVCPFDIDGVVDSKKITKEDDRDALYETIMDMYHQSRYPQMEWAACIIDAAKIDEINILQATMEGMKAVAQTIVGTPPTCKTNKPEGEEIQQLPLVTSATIEQEGCYVVCSENVRSKHQGPTRETASSSPNNPQLKRRQQQSDTTPLYHALVDGNRLPKFMPCSAETVIKGDAQEFSIAAASIMAKVIRDRLMRGYDELYPIYNLRQHKGYPTAEHMSLVKEHGASKIHRRSFAPLKHMSLDENGRILD</sequence>
<keyword evidence="4 5" id="KW-0378">Hydrolase</keyword>
<dbReference type="CDD" id="cd07182">
    <property type="entry name" value="RNase_HII_bacteria_HII_like"/>
    <property type="match status" value="1"/>
</dbReference>
<keyword evidence="9" id="KW-1185">Reference proteome</keyword>
<dbReference type="Proteomes" id="UP000693970">
    <property type="component" value="Unassembled WGS sequence"/>
</dbReference>
<dbReference type="Pfam" id="PF01351">
    <property type="entry name" value="RNase_HII"/>
    <property type="match status" value="2"/>
</dbReference>
<comment type="similarity">
    <text evidence="5">Belongs to the RNase HII family.</text>
</comment>
<evidence type="ECO:0000313" key="8">
    <source>
        <dbReference type="EMBL" id="KAG7343489.1"/>
    </source>
</evidence>
<dbReference type="EMBL" id="JAGRRH010000024">
    <property type="protein sequence ID" value="KAG7343489.1"/>
    <property type="molecule type" value="Genomic_DNA"/>
</dbReference>
<keyword evidence="4 5" id="KW-0540">Nuclease</keyword>
<evidence type="ECO:0000256" key="5">
    <source>
        <dbReference type="RuleBase" id="RU003515"/>
    </source>
</evidence>
<feature type="compositionally biased region" description="Low complexity" evidence="6">
    <location>
        <begin position="1"/>
        <end position="19"/>
    </location>
</feature>
<accession>A0A9K3KGV4</accession>
<feature type="binding site" evidence="4">
    <location>
        <position position="149"/>
    </location>
    <ligand>
        <name>a divalent metal cation</name>
        <dbReference type="ChEBI" id="CHEBI:60240"/>
    </ligand>
</feature>
<dbReference type="GO" id="GO:0006298">
    <property type="term" value="P:mismatch repair"/>
    <property type="evidence" value="ECO:0007669"/>
    <property type="project" value="TreeGrafter"/>
</dbReference>
<dbReference type="InterPro" id="IPR024567">
    <property type="entry name" value="RNase_HII/HIII_dom"/>
</dbReference>
<dbReference type="GO" id="GO:0032299">
    <property type="term" value="C:ribonuclease H2 complex"/>
    <property type="evidence" value="ECO:0007669"/>
    <property type="project" value="TreeGrafter"/>
</dbReference>
<evidence type="ECO:0000256" key="1">
    <source>
        <dbReference type="ARBA" id="ARBA00004065"/>
    </source>
</evidence>
<comment type="subcellular location">
    <subcellularLocation>
        <location evidence="2">Cytoplasm</location>
    </subcellularLocation>
</comment>
<comment type="function">
    <text evidence="1 5">Endonuclease that specifically degrades the RNA of RNA-DNA hybrids.</text>
</comment>
<reference evidence="8" key="1">
    <citation type="journal article" date="2021" name="Sci. Rep.">
        <title>Diploid genomic architecture of Nitzschia inconspicua, an elite biomass production diatom.</title>
        <authorList>
            <person name="Oliver A."/>
            <person name="Podell S."/>
            <person name="Pinowska A."/>
            <person name="Traller J.C."/>
            <person name="Smith S.R."/>
            <person name="McClure R."/>
            <person name="Beliaev A."/>
            <person name="Bohutskyi P."/>
            <person name="Hill E.A."/>
            <person name="Rabines A."/>
            <person name="Zheng H."/>
            <person name="Allen L.Z."/>
            <person name="Kuo A."/>
            <person name="Grigoriev I.V."/>
            <person name="Allen A.E."/>
            <person name="Hazlebeck D."/>
            <person name="Allen E.E."/>
        </authorList>
    </citation>
    <scope>NUCLEOTIDE SEQUENCE</scope>
    <source>
        <strain evidence="8">Hildebrandi</strain>
    </source>
</reference>
<feature type="compositionally biased region" description="Polar residues" evidence="6">
    <location>
        <begin position="89"/>
        <end position="105"/>
    </location>
</feature>
<dbReference type="InterPro" id="IPR022898">
    <property type="entry name" value="RNase_HII"/>
</dbReference>
<dbReference type="GO" id="GO:0043137">
    <property type="term" value="P:DNA replication, removal of RNA primer"/>
    <property type="evidence" value="ECO:0007669"/>
    <property type="project" value="TreeGrafter"/>
</dbReference>
<dbReference type="GO" id="GO:0003723">
    <property type="term" value="F:RNA binding"/>
    <property type="evidence" value="ECO:0007669"/>
    <property type="project" value="UniProtKB-UniRule"/>
</dbReference>
<dbReference type="AlphaFoldDB" id="A0A9K3KGV4"/>